<dbReference type="InterPro" id="IPR038371">
    <property type="entry name" value="Cu_polyphenol_OxRdtase_sf"/>
</dbReference>
<comment type="catalytic activity">
    <reaction evidence="8">
        <text>adenosine + H2O + H(+) = inosine + NH4(+)</text>
        <dbReference type="Rhea" id="RHEA:24408"/>
        <dbReference type="ChEBI" id="CHEBI:15377"/>
        <dbReference type="ChEBI" id="CHEBI:15378"/>
        <dbReference type="ChEBI" id="CHEBI:16335"/>
        <dbReference type="ChEBI" id="CHEBI:17596"/>
        <dbReference type="ChEBI" id="CHEBI:28938"/>
        <dbReference type="EC" id="3.5.4.4"/>
    </reaction>
    <physiologicalReaction direction="left-to-right" evidence="8">
        <dbReference type="Rhea" id="RHEA:24409"/>
    </physiologicalReaction>
</comment>
<dbReference type="OrthoDB" id="4279at2"/>
<dbReference type="GO" id="GO:0017061">
    <property type="term" value="F:S-methyl-5-thioadenosine phosphorylase activity"/>
    <property type="evidence" value="ECO:0007669"/>
    <property type="project" value="UniProtKB-EC"/>
</dbReference>
<dbReference type="Gene3D" id="3.60.140.10">
    <property type="entry name" value="CNF1/YfiH-like putative cysteine hydrolases"/>
    <property type="match status" value="1"/>
</dbReference>
<name>A0A4Z0Y485_9FIRM</name>
<keyword evidence="13" id="KW-1185">Reference proteome</keyword>
<dbReference type="EMBL" id="SRMQ01000001">
    <property type="protein sequence ID" value="TGJ77687.1"/>
    <property type="molecule type" value="Genomic_DNA"/>
</dbReference>
<evidence type="ECO:0000256" key="9">
    <source>
        <dbReference type="ARBA" id="ARBA00048968"/>
    </source>
</evidence>
<gene>
    <name evidence="12" type="ORF">CAGA_00800</name>
</gene>
<dbReference type="AlphaFoldDB" id="A0A4Z0Y485"/>
<comment type="function">
    <text evidence="2">Purine nucleoside enzyme that catalyzes the phosphorolysis of adenosine and inosine nucleosides, yielding D-ribose 1-phosphate and the respective free bases, adenine and hypoxanthine. Also catalyzes the phosphorolysis of S-methyl-5'-thioadenosine into adenine and S-methyl-5-thio-alpha-D-ribose 1-phosphate. Also has adenosine deaminase activity.</text>
</comment>
<comment type="catalytic activity">
    <reaction evidence="9">
        <text>adenosine + phosphate = alpha-D-ribose 1-phosphate + adenine</text>
        <dbReference type="Rhea" id="RHEA:27642"/>
        <dbReference type="ChEBI" id="CHEBI:16335"/>
        <dbReference type="ChEBI" id="CHEBI:16708"/>
        <dbReference type="ChEBI" id="CHEBI:43474"/>
        <dbReference type="ChEBI" id="CHEBI:57720"/>
        <dbReference type="EC" id="2.4.2.1"/>
    </reaction>
    <physiologicalReaction direction="left-to-right" evidence="9">
        <dbReference type="Rhea" id="RHEA:27643"/>
    </physiologicalReaction>
</comment>
<dbReference type="GO" id="GO:0016787">
    <property type="term" value="F:hydrolase activity"/>
    <property type="evidence" value="ECO:0007669"/>
    <property type="project" value="UniProtKB-KW"/>
</dbReference>
<dbReference type="CDD" id="cd16833">
    <property type="entry name" value="YfiH"/>
    <property type="match status" value="1"/>
</dbReference>
<comment type="similarity">
    <text evidence="3 11">Belongs to the purine nucleoside phosphorylase YfiH/LACC1 family.</text>
</comment>
<keyword evidence="6" id="KW-0378">Hydrolase</keyword>
<dbReference type="InterPro" id="IPR011324">
    <property type="entry name" value="Cytotoxic_necrot_fac-like_cat"/>
</dbReference>
<comment type="catalytic activity">
    <reaction evidence="1">
        <text>inosine + phosphate = alpha-D-ribose 1-phosphate + hypoxanthine</text>
        <dbReference type="Rhea" id="RHEA:27646"/>
        <dbReference type="ChEBI" id="CHEBI:17368"/>
        <dbReference type="ChEBI" id="CHEBI:17596"/>
        <dbReference type="ChEBI" id="CHEBI:43474"/>
        <dbReference type="ChEBI" id="CHEBI:57720"/>
        <dbReference type="EC" id="2.4.2.1"/>
    </reaction>
    <physiologicalReaction direction="left-to-right" evidence="1">
        <dbReference type="Rhea" id="RHEA:27647"/>
    </physiologicalReaction>
</comment>
<evidence type="ECO:0000256" key="6">
    <source>
        <dbReference type="ARBA" id="ARBA00022801"/>
    </source>
</evidence>
<dbReference type="Pfam" id="PF02578">
    <property type="entry name" value="Cu-oxidase_4"/>
    <property type="match status" value="1"/>
</dbReference>
<organism evidence="12 13">
    <name type="scientific">Caproiciproducens galactitolivorans</name>
    <dbReference type="NCBI Taxonomy" id="642589"/>
    <lineage>
        <taxon>Bacteria</taxon>
        <taxon>Bacillati</taxon>
        <taxon>Bacillota</taxon>
        <taxon>Clostridia</taxon>
        <taxon>Eubacteriales</taxon>
        <taxon>Acutalibacteraceae</taxon>
        <taxon>Caproiciproducens</taxon>
    </lineage>
</organism>
<keyword evidence="4" id="KW-0808">Transferase</keyword>
<evidence type="ECO:0000256" key="1">
    <source>
        <dbReference type="ARBA" id="ARBA00000553"/>
    </source>
</evidence>
<evidence type="ECO:0000256" key="5">
    <source>
        <dbReference type="ARBA" id="ARBA00022723"/>
    </source>
</evidence>
<keyword evidence="5" id="KW-0479">Metal-binding</keyword>
<sequence>MNYDSKNMKFYEKGGVAYLTFLEFEKYGFVRHAFSTRIGGVSKKEFASMNLNFGRGDSDEDVTENFHRFCSAAGFDYTTLVASAQDHGTFIRRVGARNRGTGIWKPKDIQSVDGLITDEADVTLVTFYADCVPLFFLDPARRAIGLAHAGWRGTVAGIGAKMVKAMGREFGSSPRDLVAAVGPSIGPECFEVDTPVYEEFSKLTELNPQEFIVNNGGGKYHIDLWEANRRILMHAGIPQEQISVAGLCTRCNAQWLWSHRATGGKRGGLAAMMCLTEGRA</sequence>
<dbReference type="NCBIfam" id="TIGR00726">
    <property type="entry name" value="peptidoglycan editing factor PgeF"/>
    <property type="match status" value="1"/>
</dbReference>
<evidence type="ECO:0000256" key="8">
    <source>
        <dbReference type="ARBA" id="ARBA00047989"/>
    </source>
</evidence>
<accession>A0A4Z0Y485</accession>
<dbReference type="PANTHER" id="PTHR30616">
    <property type="entry name" value="UNCHARACTERIZED PROTEIN YFIH"/>
    <property type="match status" value="1"/>
</dbReference>
<dbReference type="SUPFAM" id="SSF64438">
    <property type="entry name" value="CNF1/YfiH-like putative cysteine hydrolases"/>
    <property type="match status" value="1"/>
</dbReference>
<evidence type="ECO:0000313" key="12">
    <source>
        <dbReference type="EMBL" id="TGJ77687.1"/>
    </source>
</evidence>
<evidence type="ECO:0000256" key="7">
    <source>
        <dbReference type="ARBA" id="ARBA00022833"/>
    </source>
</evidence>
<dbReference type="InterPro" id="IPR003730">
    <property type="entry name" value="Cu_polyphenol_OxRdtase"/>
</dbReference>
<protein>
    <recommendedName>
        <fullName evidence="11">Purine nucleoside phosphorylase</fullName>
    </recommendedName>
</protein>
<dbReference type="GO" id="GO:0005507">
    <property type="term" value="F:copper ion binding"/>
    <property type="evidence" value="ECO:0007669"/>
    <property type="project" value="TreeGrafter"/>
</dbReference>
<dbReference type="PANTHER" id="PTHR30616:SF2">
    <property type="entry name" value="PURINE NUCLEOSIDE PHOSPHORYLASE LACC1"/>
    <property type="match status" value="1"/>
</dbReference>
<evidence type="ECO:0000256" key="11">
    <source>
        <dbReference type="RuleBase" id="RU361274"/>
    </source>
</evidence>
<comment type="caution">
    <text evidence="12">The sequence shown here is derived from an EMBL/GenBank/DDBJ whole genome shotgun (WGS) entry which is preliminary data.</text>
</comment>
<evidence type="ECO:0000313" key="13">
    <source>
        <dbReference type="Proteomes" id="UP000297714"/>
    </source>
</evidence>
<dbReference type="Proteomes" id="UP000297714">
    <property type="component" value="Unassembled WGS sequence"/>
</dbReference>
<evidence type="ECO:0000256" key="10">
    <source>
        <dbReference type="ARBA" id="ARBA00049893"/>
    </source>
</evidence>
<evidence type="ECO:0000256" key="2">
    <source>
        <dbReference type="ARBA" id="ARBA00003215"/>
    </source>
</evidence>
<dbReference type="RefSeq" id="WP_135656596.1">
    <property type="nucleotide sequence ID" value="NZ_SRMQ01000001.1"/>
</dbReference>
<keyword evidence="7" id="KW-0862">Zinc</keyword>
<comment type="catalytic activity">
    <reaction evidence="10">
        <text>S-methyl-5'-thioadenosine + phosphate = 5-(methylsulfanyl)-alpha-D-ribose 1-phosphate + adenine</text>
        <dbReference type="Rhea" id="RHEA:11852"/>
        <dbReference type="ChEBI" id="CHEBI:16708"/>
        <dbReference type="ChEBI" id="CHEBI:17509"/>
        <dbReference type="ChEBI" id="CHEBI:43474"/>
        <dbReference type="ChEBI" id="CHEBI:58533"/>
        <dbReference type="EC" id="2.4.2.28"/>
    </reaction>
    <physiologicalReaction direction="left-to-right" evidence="10">
        <dbReference type="Rhea" id="RHEA:11853"/>
    </physiologicalReaction>
</comment>
<proteinExistence type="inferred from homology"/>
<evidence type="ECO:0000256" key="4">
    <source>
        <dbReference type="ARBA" id="ARBA00022679"/>
    </source>
</evidence>
<evidence type="ECO:0000256" key="3">
    <source>
        <dbReference type="ARBA" id="ARBA00007353"/>
    </source>
</evidence>
<reference evidence="12 13" key="1">
    <citation type="submission" date="2019-04" db="EMBL/GenBank/DDBJ databases">
        <authorList>
            <person name="Poehlein A."/>
            <person name="Bengelsdorf F.R."/>
            <person name="Duerre P."/>
            <person name="Daniel R."/>
        </authorList>
    </citation>
    <scope>NUCLEOTIDE SEQUENCE [LARGE SCALE GENOMIC DNA]</scope>
    <source>
        <strain evidence="12 13">BS-1</strain>
    </source>
</reference>